<evidence type="ECO:0000256" key="2">
    <source>
        <dbReference type="ARBA" id="ARBA00009463"/>
    </source>
</evidence>
<dbReference type="AlphaFoldDB" id="A0A9J6QUE5"/>
<dbReference type="InterPro" id="IPR006108">
    <property type="entry name" value="3HC_DH_C"/>
</dbReference>
<comment type="pathway">
    <text evidence="1">Lipid metabolism; butanoate metabolism.</text>
</comment>
<organism evidence="6 7">
    <name type="scientific">Hominibacterium faecale</name>
    <dbReference type="NCBI Taxonomy" id="2839743"/>
    <lineage>
        <taxon>Bacteria</taxon>
        <taxon>Bacillati</taxon>
        <taxon>Bacillota</taxon>
        <taxon>Clostridia</taxon>
        <taxon>Peptostreptococcales</taxon>
        <taxon>Anaerovoracaceae</taxon>
        <taxon>Hominibacterium</taxon>
    </lineage>
</organism>
<evidence type="ECO:0000259" key="4">
    <source>
        <dbReference type="Pfam" id="PF00725"/>
    </source>
</evidence>
<evidence type="ECO:0000313" key="7">
    <source>
        <dbReference type="Proteomes" id="UP001065549"/>
    </source>
</evidence>
<dbReference type="RefSeq" id="WP_148396542.1">
    <property type="nucleotide sequence ID" value="NZ_JAJAGH010000007.1"/>
</dbReference>
<dbReference type="SUPFAM" id="SSF48179">
    <property type="entry name" value="6-phosphogluconate dehydrogenase C-terminal domain-like"/>
    <property type="match status" value="1"/>
</dbReference>
<keyword evidence="3" id="KW-0560">Oxidoreductase</keyword>
<evidence type="ECO:0000313" key="6">
    <source>
        <dbReference type="EMBL" id="MCU7378415.1"/>
    </source>
</evidence>
<dbReference type="Gene3D" id="1.10.1040.10">
    <property type="entry name" value="N-(1-d-carboxylethyl)-l-norvaline Dehydrogenase, domain 2"/>
    <property type="match status" value="1"/>
</dbReference>
<dbReference type="Pfam" id="PF00725">
    <property type="entry name" value="3HCDH"/>
    <property type="match status" value="1"/>
</dbReference>
<evidence type="ECO:0000256" key="1">
    <source>
        <dbReference type="ARBA" id="ARBA00005086"/>
    </source>
</evidence>
<dbReference type="GO" id="GO:0070403">
    <property type="term" value="F:NAD+ binding"/>
    <property type="evidence" value="ECO:0007669"/>
    <property type="project" value="InterPro"/>
</dbReference>
<dbReference type="GO" id="GO:0006631">
    <property type="term" value="P:fatty acid metabolic process"/>
    <property type="evidence" value="ECO:0007669"/>
    <property type="project" value="InterPro"/>
</dbReference>
<evidence type="ECO:0000259" key="5">
    <source>
        <dbReference type="Pfam" id="PF02737"/>
    </source>
</evidence>
<dbReference type="PANTHER" id="PTHR48075">
    <property type="entry name" value="3-HYDROXYACYL-COA DEHYDROGENASE FAMILY PROTEIN"/>
    <property type="match status" value="1"/>
</dbReference>
<evidence type="ECO:0000256" key="3">
    <source>
        <dbReference type="ARBA" id="ARBA00023002"/>
    </source>
</evidence>
<keyword evidence="7" id="KW-1185">Reference proteome</keyword>
<dbReference type="Pfam" id="PF02737">
    <property type="entry name" value="3HCDH_N"/>
    <property type="match status" value="1"/>
</dbReference>
<proteinExistence type="inferred from homology"/>
<dbReference type="Gene3D" id="3.40.50.720">
    <property type="entry name" value="NAD(P)-binding Rossmann-like Domain"/>
    <property type="match status" value="1"/>
</dbReference>
<name>A0A9J6QUE5_9FIRM</name>
<dbReference type="SUPFAM" id="SSF51735">
    <property type="entry name" value="NAD(P)-binding Rossmann-fold domains"/>
    <property type="match status" value="1"/>
</dbReference>
<reference evidence="6" key="1">
    <citation type="submission" date="2022-09" db="EMBL/GenBank/DDBJ databases">
        <title>Culturomic study of gut microbiota in children with autism spectrum disorder.</title>
        <authorList>
            <person name="Efimov B.A."/>
            <person name="Chaplin A.V."/>
            <person name="Sokolova S.R."/>
            <person name="Pikina A.P."/>
            <person name="Korzhanova M."/>
            <person name="Belova V."/>
            <person name="Korostin D."/>
        </authorList>
    </citation>
    <scope>NUCLEOTIDE SEQUENCE</scope>
    <source>
        <strain evidence="6">ASD5510</strain>
    </source>
</reference>
<accession>A0A9J6QUE5</accession>
<dbReference type="InterPro" id="IPR013328">
    <property type="entry name" value="6PGD_dom2"/>
</dbReference>
<feature type="domain" description="3-hydroxyacyl-CoA dehydrogenase NAD binding" evidence="5">
    <location>
        <begin position="8"/>
        <end position="187"/>
    </location>
</feature>
<comment type="caution">
    <text evidence="6">The sequence shown here is derived from an EMBL/GenBank/DDBJ whole genome shotgun (WGS) entry which is preliminary data.</text>
</comment>
<gene>
    <name evidence="6" type="ORF">OBO34_08595</name>
</gene>
<dbReference type="EMBL" id="JAOSHN010000003">
    <property type="protein sequence ID" value="MCU7378415.1"/>
    <property type="molecule type" value="Genomic_DNA"/>
</dbReference>
<dbReference type="InterPro" id="IPR008927">
    <property type="entry name" value="6-PGluconate_DH-like_C_sf"/>
</dbReference>
<dbReference type="PANTHER" id="PTHR48075:SF1">
    <property type="entry name" value="LAMBDA-CRYSTALLIN HOMOLOG"/>
    <property type="match status" value="1"/>
</dbReference>
<dbReference type="Proteomes" id="UP001065549">
    <property type="component" value="Unassembled WGS sequence"/>
</dbReference>
<dbReference type="InterPro" id="IPR006176">
    <property type="entry name" value="3-OHacyl-CoA_DH_NAD-bd"/>
</dbReference>
<comment type="similarity">
    <text evidence="2">Belongs to the 3-hydroxyacyl-CoA dehydrogenase family.</text>
</comment>
<dbReference type="GO" id="GO:0050104">
    <property type="term" value="F:L-gulonate 3-dehydrogenase activity"/>
    <property type="evidence" value="ECO:0007669"/>
    <property type="project" value="TreeGrafter"/>
</dbReference>
<feature type="domain" description="3-hydroxyacyl-CoA dehydrogenase C-terminal" evidence="4">
    <location>
        <begin position="190"/>
        <end position="236"/>
    </location>
</feature>
<sequence length="314" mass="35768">MKKKTFKKVAVIGCGFIGYSWGVVFARNGLETYMYNRKSPTLDSVKERMGQALKFLADEGMIEEREIEESLNRIHTTDSLEEAVASADYIQECMWEDLPLKQDIFVKLTELAPADVAIGSSCSGLKISDIAANVKNHKERCIVAHPTNPPHLIPFMEISGDAASQEIKDQVFAFMESIGQKPIQCKEVYGYVLNRIQLSLIQEALYLVKEDICNVEAVERALTDGLGLRWAFTGPYGVEELNSANLREGLEKYKDYMIHFFTEEQEKVCDYDQAFIDKCVSGFTPIMEGKSHEEYLKWRDQMVTRTRLLKEKSK</sequence>
<protein>
    <submittedName>
        <fullName evidence="6">3-hydroxyacyl-CoA dehydrogenase NAD-binding domain-containing protein</fullName>
    </submittedName>
</protein>
<dbReference type="InterPro" id="IPR036291">
    <property type="entry name" value="NAD(P)-bd_dom_sf"/>
</dbReference>